<dbReference type="AlphaFoldDB" id="A0AAN9W3T1"/>
<dbReference type="Gene3D" id="2.60.40.10">
    <property type="entry name" value="Immunoglobulins"/>
    <property type="match status" value="1"/>
</dbReference>
<dbReference type="GO" id="GO:0005975">
    <property type="term" value="P:carbohydrate metabolic process"/>
    <property type="evidence" value="ECO:0007669"/>
    <property type="project" value="InterPro"/>
</dbReference>
<evidence type="ECO:0000259" key="6">
    <source>
        <dbReference type="Pfam" id="PF01229"/>
    </source>
</evidence>
<dbReference type="SUPFAM" id="SSF51011">
    <property type="entry name" value="Glycosyl hydrolase domain"/>
    <property type="match status" value="1"/>
</dbReference>
<keyword evidence="2" id="KW-0378">Hydrolase</keyword>
<dbReference type="InterPro" id="IPR000514">
    <property type="entry name" value="Glyco_hydro_39"/>
</dbReference>
<dbReference type="InterPro" id="IPR049166">
    <property type="entry name" value="GH39_cat"/>
</dbReference>
<sequence>MIAASPFVEVDTAAIPIGPLHHFWANTGFSPPGPGADAEAFLLSRDVRAALALLAAVPQRALGRVRVHWLLELVRPAHANTGRGRPVDSSTVSTLLDAVDGGRGDDIGMERHGGGGVGKGYFEANSTSRGGPGGKIGKRQRGDAGDGESGFRGSMGSVRDETDDDVGGREERDIGHHVAMAHLGGGGERRGGRSHCGGKIEKELHLENSSLCSVSEDAREVGSLSEIHGEHITAGRRNEISRGGKGDRHDKNIGLKGKNRGRSPESFPSFAQKDRKKSTKGKLKANATAGGMSPKNKRVPAKNSSISDVVDVRPRRGVGVGELDWAQLDALLDWMHARDLALGFELMGNPAGRFRDLARPEEARAWRRFVARLLRRYLDRYGSEAIARWRFETWNEPDLRKYNTLNFTLPGFARYARASAAGLRAGARARGLRAAPGLAGPAGLFKRPRARHPLCWGLVRRCARRPRACPLAQLSFHRKGGGAAGGFADGVVGGGAQLLRTLRRRFPGLAALPVANTEADPESGWWRAEEWRADARYAAMVARAAAESQRRLVHQLGIDLVTSANDNAFLSDAPHHFTQRTLLARFQMNSSRPAHTQWVGKPVYAALALMGLLGERELAARVRGFGGRAPRRHLAVLAAAGGGDGGGVGEGEGDARHAAVLLAWGGGADPASADWANVTVALKGLSEGAAVAVWQVDERTDPWRVWRAAGAPGQPDGALRAAMRAAAAPRLDSISEGGSESAGASRVLVALPPPAGVALVQACERPAAPPGAPSRLLALDVTAGEVLLLWSDEHVRSRCLLEYEVQFRGRREDGWRRVSPATLRLLSFHFAPLSSPGHAPPSAARQAVRGHYRVRAVDFWGRPGNFSQQLAYG</sequence>
<dbReference type="InterPro" id="IPR017853">
    <property type="entry name" value="GH"/>
</dbReference>
<dbReference type="SUPFAM" id="SSF49265">
    <property type="entry name" value="Fibronectin type III"/>
    <property type="match status" value="1"/>
</dbReference>
<evidence type="ECO:0000256" key="3">
    <source>
        <dbReference type="ARBA" id="ARBA00023295"/>
    </source>
</evidence>
<evidence type="ECO:0000313" key="8">
    <source>
        <dbReference type="EMBL" id="KAK7869124.1"/>
    </source>
</evidence>
<dbReference type="InterPro" id="IPR003961">
    <property type="entry name" value="FN3_dom"/>
</dbReference>
<keyword evidence="3" id="KW-0326">Glycosidase</keyword>
<feature type="region of interest" description="Disordered" evidence="5">
    <location>
        <begin position="223"/>
        <end position="305"/>
    </location>
</feature>
<feature type="domain" description="Alpha-L-iduronidase C-terminal" evidence="7">
    <location>
        <begin position="775"/>
        <end position="872"/>
    </location>
</feature>
<dbReference type="InterPro" id="IPR049167">
    <property type="entry name" value="GH39_C"/>
</dbReference>
<dbReference type="GO" id="GO:0003940">
    <property type="term" value="F:L-iduronidase activity"/>
    <property type="evidence" value="ECO:0007669"/>
    <property type="project" value="TreeGrafter"/>
</dbReference>
<accession>A0AAN9W3T1</accession>
<dbReference type="EMBL" id="JAZDUA010000079">
    <property type="protein sequence ID" value="KAK7869124.1"/>
    <property type="molecule type" value="Genomic_DNA"/>
</dbReference>
<evidence type="ECO:0000313" key="9">
    <source>
        <dbReference type="Proteomes" id="UP001378592"/>
    </source>
</evidence>
<comment type="caution">
    <text evidence="8">The sequence shown here is derived from an EMBL/GenBank/DDBJ whole genome shotgun (WGS) entry which is preliminary data.</text>
</comment>
<dbReference type="Proteomes" id="UP001378592">
    <property type="component" value="Unassembled WGS sequence"/>
</dbReference>
<dbReference type="InterPro" id="IPR013783">
    <property type="entry name" value="Ig-like_fold"/>
</dbReference>
<dbReference type="PANTHER" id="PTHR12631">
    <property type="entry name" value="ALPHA-L-IDURONIDASE"/>
    <property type="match status" value="1"/>
</dbReference>
<dbReference type="Pfam" id="PF01229">
    <property type="entry name" value="Glyco_hydro_39"/>
    <property type="match status" value="1"/>
</dbReference>
<evidence type="ECO:0000256" key="4">
    <source>
        <dbReference type="PIRSR" id="PIRSR600514-1"/>
    </source>
</evidence>
<name>A0AAN9W3T1_9ORTH</name>
<feature type="region of interest" description="Disordered" evidence="5">
    <location>
        <begin position="125"/>
        <end position="174"/>
    </location>
</feature>
<dbReference type="PRINTS" id="PR00745">
    <property type="entry name" value="GLHYDRLASE39"/>
</dbReference>
<feature type="active site" description="Proton donor" evidence="4">
    <location>
        <position position="396"/>
    </location>
</feature>
<dbReference type="InterPro" id="IPR049165">
    <property type="entry name" value="GH39_as"/>
</dbReference>
<dbReference type="PROSITE" id="PS01027">
    <property type="entry name" value="GLYCOSYL_HYDROL_F39"/>
    <property type="match status" value="1"/>
</dbReference>
<dbReference type="Gene3D" id="2.60.40.1500">
    <property type="entry name" value="Glycosyl hydrolase domain, family 39"/>
    <property type="match status" value="1"/>
</dbReference>
<proteinExistence type="inferred from homology"/>
<organism evidence="8 9">
    <name type="scientific">Gryllus longicercus</name>
    <dbReference type="NCBI Taxonomy" id="2509291"/>
    <lineage>
        <taxon>Eukaryota</taxon>
        <taxon>Metazoa</taxon>
        <taxon>Ecdysozoa</taxon>
        <taxon>Arthropoda</taxon>
        <taxon>Hexapoda</taxon>
        <taxon>Insecta</taxon>
        <taxon>Pterygota</taxon>
        <taxon>Neoptera</taxon>
        <taxon>Polyneoptera</taxon>
        <taxon>Orthoptera</taxon>
        <taxon>Ensifera</taxon>
        <taxon>Gryllidea</taxon>
        <taxon>Grylloidea</taxon>
        <taxon>Gryllidae</taxon>
        <taxon>Gryllinae</taxon>
        <taxon>Gryllus</taxon>
    </lineage>
</organism>
<dbReference type="InterPro" id="IPR051923">
    <property type="entry name" value="Glycosyl_Hydrolase_39"/>
</dbReference>
<comment type="similarity">
    <text evidence="1">Belongs to the glycosyl hydrolase 39 family.</text>
</comment>
<keyword evidence="9" id="KW-1185">Reference proteome</keyword>
<evidence type="ECO:0000259" key="7">
    <source>
        <dbReference type="Pfam" id="PF21200"/>
    </source>
</evidence>
<gene>
    <name evidence="8" type="ORF">R5R35_006590</name>
</gene>
<protein>
    <recommendedName>
        <fullName evidence="10">Alpha-L-iduronidase</fullName>
    </recommendedName>
</protein>
<dbReference type="CDD" id="cd00063">
    <property type="entry name" value="FN3"/>
    <property type="match status" value="1"/>
</dbReference>
<feature type="compositionally biased region" description="Basic and acidic residues" evidence="5">
    <location>
        <begin position="227"/>
        <end position="253"/>
    </location>
</feature>
<dbReference type="InterPro" id="IPR036116">
    <property type="entry name" value="FN3_sf"/>
</dbReference>
<feature type="compositionally biased region" description="Basic residues" evidence="5">
    <location>
        <begin position="274"/>
        <end position="283"/>
    </location>
</feature>
<feature type="domain" description="Glycosyl hydrolases family 39 N-terminal catalytic" evidence="6">
    <location>
        <begin position="324"/>
        <end position="732"/>
    </location>
</feature>
<evidence type="ECO:0000256" key="5">
    <source>
        <dbReference type="SAM" id="MobiDB-lite"/>
    </source>
</evidence>
<dbReference type="Pfam" id="PF21200">
    <property type="entry name" value="Glyco_hydro_39_C"/>
    <property type="match status" value="1"/>
</dbReference>
<evidence type="ECO:0000256" key="1">
    <source>
        <dbReference type="ARBA" id="ARBA00008875"/>
    </source>
</evidence>
<dbReference type="PANTHER" id="PTHR12631:SF8">
    <property type="entry name" value="ALPHA-L-IDURONIDASE"/>
    <property type="match status" value="1"/>
</dbReference>
<evidence type="ECO:0008006" key="10">
    <source>
        <dbReference type="Google" id="ProtNLM"/>
    </source>
</evidence>
<dbReference type="Gene3D" id="3.20.20.80">
    <property type="entry name" value="Glycosidases"/>
    <property type="match status" value="2"/>
</dbReference>
<reference evidence="8 9" key="1">
    <citation type="submission" date="2024-03" db="EMBL/GenBank/DDBJ databases">
        <title>The genome assembly and annotation of the cricket Gryllus longicercus Weissman &amp; Gray.</title>
        <authorList>
            <person name="Szrajer S."/>
            <person name="Gray D."/>
            <person name="Ylla G."/>
        </authorList>
    </citation>
    <scope>NUCLEOTIDE SEQUENCE [LARGE SCALE GENOMIC DNA]</scope>
    <source>
        <strain evidence="8">DAG 2021-001</strain>
        <tissue evidence="8">Whole body minus gut</tissue>
    </source>
</reference>
<dbReference type="SUPFAM" id="SSF51445">
    <property type="entry name" value="(Trans)glycosidases"/>
    <property type="match status" value="1"/>
</dbReference>
<evidence type="ECO:0000256" key="2">
    <source>
        <dbReference type="ARBA" id="ARBA00022801"/>
    </source>
</evidence>